<feature type="compositionally biased region" description="Basic residues" evidence="1">
    <location>
        <begin position="35"/>
        <end position="45"/>
    </location>
</feature>
<name>A0A382XNQ3_9ZZZZ</name>
<protein>
    <submittedName>
        <fullName evidence="2">Uncharacterized protein</fullName>
    </submittedName>
</protein>
<feature type="region of interest" description="Disordered" evidence="1">
    <location>
        <begin position="26"/>
        <end position="52"/>
    </location>
</feature>
<proteinExistence type="predicted"/>
<evidence type="ECO:0000313" key="2">
    <source>
        <dbReference type="EMBL" id="SVD72041.1"/>
    </source>
</evidence>
<sequence>MTSWKVPTIYGPVEYDPALDIPPFLKRSKSDAPKSIRRTREKRIKVSVPKPPKSWRHAEKVRVKVAGGWPPAYPIGNRSCLVLRGK</sequence>
<gene>
    <name evidence="2" type="ORF">METZ01_LOCUS424895</name>
</gene>
<reference evidence="2" key="1">
    <citation type="submission" date="2018-05" db="EMBL/GenBank/DDBJ databases">
        <authorList>
            <person name="Lanie J.A."/>
            <person name="Ng W.-L."/>
            <person name="Kazmierczak K.M."/>
            <person name="Andrzejewski T.M."/>
            <person name="Davidsen T.M."/>
            <person name="Wayne K.J."/>
            <person name="Tettelin H."/>
            <person name="Glass J.I."/>
            <person name="Rusch D."/>
            <person name="Podicherti R."/>
            <person name="Tsui H.-C.T."/>
            <person name="Winkler M.E."/>
        </authorList>
    </citation>
    <scope>NUCLEOTIDE SEQUENCE</scope>
</reference>
<dbReference type="EMBL" id="UINC01168815">
    <property type="protein sequence ID" value="SVD72041.1"/>
    <property type="molecule type" value="Genomic_DNA"/>
</dbReference>
<evidence type="ECO:0000256" key="1">
    <source>
        <dbReference type="SAM" id="MobiDB-lite"/>
    </source>
</evidence>
<accession>A0A382XNQ3</accession>
<dbReference type="AlphaFoldDB" id="A0A382XNQ3"/>
<feature type="non-terminal residue" evidence="2">
    <location>
        <position position="86"/>
    </location>
</feature>
<organism evidence="2">
    <name type="scientific">marine metagenome</name>
    <dbReference type="NCBI Taxonomy" id="408172"/>
    <lineage>
        <taxon>unclassified sequences</taxon>
        <taxon>metagenomes</taxon>
        <taxon>ecological metagenomes</taxon>
    </lineage>
</organism>